<dbReference type="InterPro" id="IPR004481">
    <property type="entry name" value="K/Na/Ca-exchanger"/>
</dbReference>
<evidence type="ECO:0000256" key="1">
    <source>
        <dbReference type="ARBA" id="ARBA00004141"/>
    </source>
</evidence>
<feature type="domain" description="Sodium/calcium exchanger membrane region" evidence="6">
    <location>
        <begin position="184"/>
        <end position="321"/>
    </location>
</feature>
<dbReference type="PANTHER" id="PTHR10846:SF8">
    <property type="entry name" value="INNER MEMBRANE PROTEIN YRBG"/>
    <property type="match status" value="1"/>
</dbReference>
<dbReference type="Proteomes" id="UP000678679">
    <property type="component" value="Chromosome 1"/>
</dbReference>
<dbReference type="InterPro" id="IPR004837">
    <property type="entry name" value="NaCa_Exmemb"/>
</dbReference>
<dbReference type="Pfam" id="PF01699">
    <property type="entry name" value="Na_Ca_ex"/>
    <property type="match status" value="2"/>
</dbReference>
<evidence type="ECO:0000313" key="7">
    <source>
        <dbReference type="EMBL" id="QWG03752.1"/>
    </source>
</evidence>
<evidence type="ECO:0000313" key="8">
    <source>
        <dbReference type="Proteomes" id="UP000678679"/>
    </source>
</evidence>
<keyword evidence="2 5" id="KW-0812">Transmembrane</keyword>
<accession>A0AAX1N918</accession>
<feature type="transmembrane region" description="Helical" evidence="5">
    <location>
        <begin position="244"/>
        <end position="264"/>
    </location>
</feature>
<dbReference type="InterPro" id="IPR044880">
    <property type="entry name" value="NCX_ion-bd_dom_sf"/>
</dbReference>
<keyword evidence="4 5" id="KW-0472">Membrane</keyword>
<reference evidence="7 8" key="1">
    <citation type="submission" date="2021-05" db="EMBL/GenBank/DDBJ databases">
        <title>Comparative genomic studies on the polysaccharide-degrading batcterial strains of the Flammeovirga genus.</title>
        <authorList>
            <person name="Zewei F."/>
            <person name="Zheng Z."/>
            <person name="Yu L."/>
            <person name="Ruyue G."/>
            <person name="Yanhong M."/>
            <person name="Yuanyuan C."/>
            <person name="Jingyan G."/>
            <person name="Wenjun H."/>
        </authorList>
    </citation>
    <scope>NUCLEOTIDE SEQUENCE [LARGE SCALE GENOMIC DNA]</scope>
    <source>
        <strain evidence="7 8">NBRC:100898</strain>
    </source>
</reference>
<dbReference type="Gene3D" id="1.20.1420.30">
    <property type="entry name" value="NCX, central ion-binding region"/>
    <property type="match status" value="1"/>
</dbReference>
<dbReference type="GO" id="GO:0006874">
    <property type="term" value="P:intracellular calcium ion homeostasis"/>
    <property type="evidence" value="ECO:0007669"/>
    <property type="project" value="TreeGrafter"/>
</dbReference>
<keyword evidence="8" id="KW-1185">Reference proteome</keyword>
<dbReference type="AlphaFoldDB" id="A0AAX1N918"/>
<evidence type="ECO:0000259" key="6">
    <source>
        <dbReference type="Pfam" id="PF01699"/>
    </source>
</evidence>
<sequence length="325" mass="35897">MDTLLFHIFLGISGILLMRYGALLLTKGATALSGKSNFSGVHIGLTVVALGTSIPEICVSTISVYKDAEALAFGTIIGSNTFNIVFGLGISALIIRVRVLSKNIWRDTLFALGSGCLLFFLLNKKLFFNAEDNFLTPFDAFYLIGYLITYYIIIFASSKNKKEIYLIKKIPQGLLHHHSIARDIIVGLLIIGGGAYISVIEALLLSEYSNLSARFIGVSIMAICTSLPEIITTISVMRRKRQDIAFGNIMGSYIINYLLASSILTIKGPIHYDYTLNYDLTFSILACLLCAMLSLSSRYLKLTKMTSFFLLSLGILYYVTTYLRG</sequence>
<dbReference type="KEGG" id="fya:KMW28_09275"/>
<organism evidence="7 8">
    <name type="scientific">Flammeovirga yaeyamensis</name>
    <dbReference type="NCBI Taxonomy" id="367791"/>
    <lineage>
        <taxon>Bacteria</taxon>
        <taxon>Pseudomonadati</taxon>
        <taxon>Bacteroidota</taxon>
        <taxon>Cytophagia</taxon>
        <taxon>Cytophagales</taxon>
        <taxon>Flammeovirgaceae</taxon>
        <taxon>Flammeovirga</taxon>
    </lineage>
</organism>
<evidence type="ECO:0000256" key="5">
    <source>
        <dbReference type="SAM" id="Phobius"/>
    </source>
</evidence>
<evidence type="ECO:0000256" key="3">
    <source>
        <dbReference type="ARBA" id="ARBA00022989"/>
    </source>
</evidence>
<feature type="transmembrane region" description="Helical" evidence="5">
    <location>
        <begin position="38"/>
        <end position="65"/>
    </location>
</feature>
<feature type="transmembrane region" description="Helical" evidence="5">
    <location>
        <begin position="179"/>
        <end position="199"/>
    </location>
</feature>
<keyword evidence="3 5" id="KW-1133">Transmembrane helix</keyword>
<dbReference type="GO" id="GO:0005262">
    <property type="term" value="F:calcium channel activity"/>
    <property type="evidence" value="ECO:0007669"/>
    <property type="project" value="TreeGrafter"/>
</dbReference>
<feature type="transmembrane region" description="Helical" evidence="5">
    <location>
        <begin position="109"/>
        <end position="128"/>
    </location>
</feature>
<dbReference type="GO" id="GO:0008273">
    <property type="term" value="F:calcium, potassium:sodium antiporter activity"/>
    <property type="evidence" value="ECO:0007669"/>
    <property type="project" value="TreeGrafter"/>
</dbReference>
<evidence type="ECO:0000256" key="2">
    <source>
        <dbReference type="ARBA" id="ARBA00022692"/>
    </source>
</evidence>
<dbReference type="GO" id="GO:0005886">
    <property type="term" value="C:plasma membrane"/>
    <property type="evidence" value="ECO:0007669"/>
    <property type="project" value="TreeGrafter"/>
</dbReference>
<dbReference type="PANTHER" id="PTHR10846">
    <property type="entry name" value="SODIUM/POTASSIUM/CALCIUM EXCHANGER"/>
    <property type="match status" value="1"/>
</dbReference>
<dbReference type="RefSeq" id="WP_169665390.1">
    <property type="nucleotide sequence ID" value="NZ_CP076132.1"/>
</dbReference>
<feature type="transmembrane region" description="Helical" evidence="5">
    <location>
        <begin position="211"/>
        <end position="232"/>
    </location>
</feature>
<evidence type="ECO:0000256" key="4">
    <source>
        <dbReference type="ARBA" id="ARBA00023136"/>
    </source>
</evidence>
<feature type="transmembrane region" description="Helical" evidence="5">
    <location>
        <begin position="140"/>
        <end position="158"/>
    </location>
</feature>
<proteinExistence type="predicted"/>
<name>A0AAX1N918_9BACT</name>
<dbReference type="EMBL" id="CP076132">
    <property type="protein sequence ID" value="QWG03752.1"/>
    <property type="molecule type" value="Genomic_DNA"/>
</dbReference>
<protein>
    <recommendedName>
        <fullName evidence="6">Sodium/calcium exchanger membrane region domain-containing protein</fullName>
    </recommendedName>
</protein>
<feature type="transmembrane region" description="Helical" evidence="5">
    <location>
        <begin position="6"/>
        <end position="26"/>
    </location>
</feature>
<comment type="subcellular location">
    <subcellularLocation>
        <location evidence="1">Membrane</location>
        <topology evidence="1">Multi-pass membrane protein</topology>
    </subcellularLocation>
</comment>
<feature type="transmembrane region" description="Helical" evidence="5">
    <location>
        <begin position="71"/>
        <end position="97"/>
    </location>
</feature>
<feature type="transmembrane region" description="Helical" evidence="5">
    <location>
        <begin position="276"/>
        <end position="295"/>
    </location>
</feature>
<gene>
    <name evidence="7" type="ORF">KMW28_09275</name>
</gene>
<feature type="domain" description="Sodium/calcium exchanger membrane region" evidence="6">
    <location>
        <begin position="8"/>
        <end position="155"/>
    </location>
</feature>
<feature type="transmembrane region" description="Helical" evidence="5">
    <location>
        <begin position="307"/>
        <end position="323"/>
    </location>
</feature>